<reference evidence="5" key="1">
    <citation type="submission" date="2016-05" db="EMBL/GenBank/DDBJ databases">
        <title>Whole genome shotgun sequencing of cultured foodborne pathogen.</title>
        <authorList>
            <person name="Zheng J."/>
            <person name="Timme R."/>
            <person name="Allard M."/>
            <person name="Strain E."/>
            <person name="Luo Y."/>
            <person name="Brown E."/>
        </authorList>
    </citation>
    <scope>NUCLEOTIDE SEQUENCE [LARGE SCALE GENOMIC DNA]</scope>
    <source>
        <strain evidence="5">CFSAN034343</strain>
    </source>
</reference>
<evidence type="ECO:0000313" key="4">
    <source>
        <dbReference type="EMBL" id="ODA09269.1"/>
    </source>
</evidence>
<dbReference type="Gene3D" id="2.30.30.110">
    <property type="match status" value="1"/>
</dbReference>
<dbReference type="InterPro" id="IPR011067">
    <property type="entry name" value="Plasmid_toxin/cell-grow_inhib"/>
</dbReference>
<keyword evidence="5" id="KW-1185">Reference proteome</keyword>
<keyword evidence="3" id="KW-0175">Coiled coil</keyword>
<accession>A0ABX2ZFC0</accession>
<keyword evidence="2" id="KW-1277">Toxin-antitoxin system</keyword>
<feature type="coiled-coil region" evidence="3">
    <location>
        <begin position="140"/>
        <end position="188"/>
    </location>
</feature>
<evidence type="ECO:0000256" key="2">
    <source>
        <dbReference type="ARBA" id="ARBA00022649"/>
    </source>
</evidence>
<dbReference type="Proteomes" id="UP000094974">
    <property type="component" value="Unassembled WGS sequence"/>
</dbReference>
<evidence type="ECO:0000313" key="5">
    <source>
        <dbReference type="Proteomes" id="UP000094974"/>
    </source>
</evidence>
<protein>
    <submittedName>
        <fullName evidence="4">Uncharacterized protein</fullName>
    </submittedName>
</protein>
<evidence type="ECO:0000256" key="3">
    <source>
        <dbReference type="SAM" id="Coils"/>
    </source>
</evidence>
<proteinExistence type="inferred from homology"/>
<evidence type="ECO:0000256" key="1">
    <source>
        <dbReference type="ARBA" id="ARBA00007521"/>
    </source>
</evidence>
<name>A0ABX2ZFC0_PAEPO</name>
<comment type="similarity">
    <text evidence="1">Belongs to the PemK/MazF family.</text>
</comment>
<dbReference type="EMBL" id="LYND01000123">
    <property type="protein sequence ID" value="ODA09269.1"/>
    <property type="molecule type" value="Genomic_DNA"/>
</dbReference>
<dbReference type="Pfam" id="PF02452">
    <property type="entry name" value="PemK_toxin"/>
    <property type="match status" value="1"/>
</dbReference>
<sequence>MSGLEKYVEDKEDRFSTKWFNDHLSRGHIVEVELFGHVNKELTFAHPCVVLFDGSYSNESGGWMLVAPISTPRYQDGGDFTVDITELDGIKHNSGVCIDAIQVIDKRRVLYQHELADKNKSKIRTEKLDEIDFSILKYYLPKLNEKLLDIEQELAQEKLAHEQTKEELIELRKINKELEEKSILMKQELESTQ</sequence>
<comment type="caution">
    <text evidence="4">The sequence shown here is derived from an EMBL/GenBank/DDBJ whole genome shotgun (WGS) entry which is preliminary data.</text>
</comment>
<dbReference type="InterPro" id="IPR003477">
    <property type="entry name" value="PemK-like"/>
</dbReference>
<gene>
    <name evidence="4" type="ORF">A7312_26750</name>
</gene>
<organism evidence="4 5">
    <name type="scientific">Paenibacillus polymyxa</name>
    <name type="common">Bacillus polymyxa</name>
    <dbReference type="NCBI Taxonomy" id="1406"/>
    <lineage>
        <taxon>Bacteria</taxon>
        <taxon>Bacillati</taxon>
        <taxon>Bacillota</taxon>
        <taxon>Bacilli</taxon>
        <taxon>Bacillales</taxon>
        <taxon>Paenibacillaceae</taxon>
        <taxon>Paenibacillus</taxon>
    </lineage>
</organism>
<dbReference type="SUPFAM" id="SSF50118">
    <property type="entry name" value="Cell growth inhibitor/plasmid maintenance toxic component"/>
    <property type="match status" value="1"/>
</dbReference>